<organism evidence="1 2">
    <name type="scientific">Desmophyllum pertusum</name>
    <dbReference type="NCBI Taxonomy" id="174260"/>
    <lineage>
        <taxon>Eukaryota</taxon>
        <taxon>Metazoa</taxon>
        <taxon>Cnidaria</taxon>
        <taxon>Anthozoa</taxon>
        <taxon>Hexacorallia</taxon>
        <taxon>Scleractinia</taxon>
        <taxon>Caryophylliina</taxon>
        <taxon>Caryophylliidae</taxon>
        <taxon>Desmophyllum</taxon>
    </lineage>
</organism>
<dbReference type="Proteomes" id="UP001163046">
    <property type="component" value="Unassembled WGS sequence"/>
</dbReference>
<accession>A0A9X0DDD7</accession>
<gene>
    <name evidence="1" type="ORF">OS493_003583</name>
</gene>
<protein>
    <submittedName>
        <fullName evidence="1">Uncharacterized protein</fullName>
    </submittedName>
</protein>
<comment type="caution">
    <text evidence="1">The sequence shown here is derived from an EMBL/GenBank/DDBJ whole genome shotgun (WGS) entry which is preliminary data.</text>
</comment>
<dbReference type="EMBL" id="MU825397">
    <property type="protein sequence ID" value="KAJ7393914.1"/>
    <property type="molecule type" value="Genomic_DNA"/>
</dbReference>
<dbReference type="AlphaFoldDB" id="A0A9X0DDD7"/>
<reference evidence="1" key="1">
    <citation type="submission" date="2023-01" db="EMBL/GenBank/DDBJ databases">
        <title>Genome assembly of the deep-sea coral Lophelia pertusa.</title>
        <authorList>
            <person name="Herrera S."/>
            <person name="Cordes E."/>
        </authorList>
    </citation>
    <scope>NUCLEOTIDE SEQUENCE</scope>
    <source>
        <strain evidence="1">USNM1676648</strain>
        <tissue evidence="1">Polyp</tissue>
    </source>
</reference>
<evidence type="ECO:0000313" key="2">
    <source>
        <dbReference type="Proteomes" id="UP001163046"/>
    </source>
</evidence>
<proteinExistence type="predicted"/>
<sequence>MTLTLTDSVYLLMRDCIRLPNPPSFTRVLKDVTWQNILMKGYNGGLSVKLVLFFPWESAK</sequence>
<keyword evidence="2" id="KW-1185">Reference proteome</keyword>
<name>A0A9X0DDD7_9CNID</name>
<evidence type="ECO:0000313" key="1">
    <source>
        <dbReference type="EMBL" id="KAJ7393914.1"/>
    </source>
</evidence>